<evidence type="ECO:0000313" key="5">
    <source>
        <dbReference type="WBParaSite" id="NBR_0000936801-mRNA-1"/>
    </source>
</evidence>
<evidence type="ECO:0000313" key="4">
    <source>
        <dbReference type="Proteomes" id="UP000271162"/>
    </source>
</evidence>
<gene>
    <name evidence="3" type="ORF">NBR_LOCUS9369</name>
</gene>
<sequence>MSGVKGLRTAMTKMHKEGVLGEDIARTPRIPKFTVYYNLDKLERTETMEHRPRSEWANDELVNVNATSAESALIELTNGLMYDAYGLYDMLTAYENNLVKAVAEVISDPSQKGNLTDKAESLRRELNLGPVNTTVPDKVPPAPHGHRSNAGPHGIQKRSTLDAKKVSIWLESARNNTNDAMKELEESKASNLLKEDLKEAKEALAKFESGLITGNDQNSTPCLLIGDISQLPRRKGVLPAPDAHRTNTESYRIEKRSSFNAGTVSIWLEGAKNNTDSTMEALGKSKAPSWLKGELQEAKEALHKVNITSAKSLSDDIRDALFLGARLLNDMLNEYNTTGKGVSETELLNAIYLVTGACIHLMFALEETIDNPTLRTNVYDATKILQSGLLELTSTSEGTAFPSGTLELAKVVLDRTRKRNHVQSTA</sequence>
<evidence type="ECO:0000256" key="1">
    <source>
        <dbReference type="SAM" id="Coils"/>
    </source>
</evidence>
<dbReference type="WBParaSite" id="NBR_0000936801-mRNA-1">
    <property type="protein sequence ID" value="NBR_0000936801-mRNA-1"/>
    <property type="gene ID" value="NBR_0000936801"/>
</dbReference>
<keyword evidence="1" id="KW-0175">Coiled coil</keyword>
<accession>A0A0N4Y192</accession>
<reference evidence="5" key="1">
    <citation type="submission" date="2016-04" db="UniProtKB">
        <authorList>
            <consortium name="WormBaseParasite"/>
        </authorList>
    </citation>
    <scope>IDENTIFICATION</scope>
</reference>
<feature type="coiled-coil region" evidence="1">
    <location>
        <begin position="170"/>
        <end position="210"/>
    </location>
</feature>
<proteinExistence type="predicted"/>
<keyword evidence="4" id="KW-1185">Reference proteome</keyword>
<name>A0A0N4Y192_NIPBR</name>
<dbReference type="EMBL" id="UYSL01020131">
    <property type="protein sequence ID" value="VDL72958.1"/>
    <property type="molecule type" value="Genomic_DNA"/>
</dbReference>
<feature type="region of interest" description="Disordered" evidence="2">
    <location>
        <begin position="130"/>
        <end position="158"/>
    </location>
</feature>
<evidence type="ECO:0000313" key="3">
    <source>
        <dbReference type="EMBL" id="VDL72958.1"/>
    </source>
</evidence>
<reference evidence="3 4" key="2">
    <citation type="submission" date="2018-11" db="EMBL/GenBank/DDBJ databases">
        <authorList>
            <consortium name="Pathogen Informatics"/>
        </authorList>
    </citation>
    <scope>NUCLEOTIDE SEQUENCE [LARGE SCALE GENOMIC DNA]</scope>
</reference>
<dbReference type="AlphaFoldDB" id="A0A0N4Y192"/>
<dbReference type="Proteomes" id="UP000271162">
    <property type="component" value="Unassembled WGS sequence"/>
</dbReference>
<protein>
    <submittedName>
        <fullName evidence="5">ORF2</fullName>
    </submittedName>
</protein>
<organism evidence="5">
    <name type="scientific">Nippostrongylus brasiliensis</name>
    <name type="common">Rat hookworm</name>
    <dbReference type="NCBI Taxonomy" id="27835"/>
    <lineage>
        <taxon>Eukaryota</taxon>
        <taxon>Metazoa</taxon>
        <taxon>Ecdysozoa</taxon>
        <taxon>Nematoda</taxon>
        <taxon>Chromadorea</taxon>
        <taxon>Rhabditida</taxon>
        <taxon>Rhabditina</taxon>
        <taxon>Rhabditomorpha</taxon>
        <taxon>Strongyloidea</taxon>
        <taxon>Heligmosomidae</taxon>
        <taxon>Nippostrongylus</taxon>
    </lineage>
</organism>
<evidence type="ECO:0000256" key="2">
    <source>
        <dbReference type="SAM" id="MobiDB-lite"/>
    </source>
</evidence>